<dbReference type="Proteomes" id="UP001151516">
    <property type="component" value="Unassembled WGS sequence"/>
</dbReference>
<comment type="caution">
    <text evidence="10">The sequence shown here is derived from an EMBL/GenBank/DDBJ whole genome shotgun (WGS) entry which is preliminary data.</text>
</comment>
<dbReference type="Pfam" id="PF05875">
    <property type="entry name" value="Ceramidase"/>
    <property type="match status" value="1"/>
</dbReference>
<feature type="transmembrane region" description="Helical" evidence="9">
    <location>
        <begin position="96"/>
        <end position="114"/>
    </location>
</feature>
<dbReference type="PANTHER" id="PTHR46187:SF3">
    <property type="entry name" value="ALKALINE CERAMIDASE 3"/>
    <property type="match status" value="1"/>
</dbReference>
<keyword evidence="6 9" id="KW-0472">Membrane</keyword>
<dbReference type="GO" id="GO:0046513">
    <property type="term" value="P:ceramide biosynthetic process"/>
    <property type="evidence" value="ECO:0007669"/>
    <property type="project" value="TreeGrafter"/>
</dbReference>
<feature type="binding site" evidence="8">
    <location>
        <position position="229"/>
    </location>
    <ligand>
        <name>Zn(2+)</name>
        <dbReference type="ChEBI" id="CHEBI:29105"/>
        <note>catalytic</note>
    </ligand>
</feature>
<feature type="binding site" evidence="8">
    <location>
        <position position="233"/>
    </location>
    <ligand>
        <name>Zn(2+)</name>
        <dbReference type="ChEBI" id="CHEBI:29105"/>
        <note>catalytic</note>
    </ligand>
</feature>
<feature type="binding site" evidence="7">
    <location>
        <position position="28"/>
    </location>
    <ligand>
        <name>Ca(2+)</name>
        <dbReference type="ChEBI" id="CHEBI:29108"/>
    </ligand>
</feature>
<evidence type="ECO:0000313" key="11">
    <source>
        <dbReference type="Proteomes" id="UP001151516"/>
    </source>
</evidence>
<sequence length="282" mass="32266">MGMIILDTARNATTYFWGKRTSTIDWCEENYVVSDYIAEFWNCVTNGVFVAMALFGIAGAIKHQQGKRIVACYMGLLLVGCGSACFHATLKYTTQLLDELPMLYLCALGFYSLVEADRTVRFGWKLPAALISLQAAITITYIFWIQSPVFHQAAFASTVCASVAFGYRRQCEMEISNRTRRMFQRLLLQGFLGMAGGFFVWNLDNIFCHRLRTYRSHLGSPFDAFLQLHGWWHILTAYGSTYLLLWVHLTRLARQGHDHLFTIRHFVGFIPHITLKTAKKID</sequence>
<evidence type="ECO:0000256" key="8">
    <source>
        <dbReference type="PIRSR" id="PIRSR608901-2"/>
    </source>
</evidence>
<proteinExistence type="inferred from homology"/>
<evidence type="ECO:0000256" key="2">
    <source>
        <dbReference type="ARBA" id="ARBA00009780"/>
    </source>
</evidence>
<feature type="transmembrane region" description="Helical" evidence="9">
    <location>
        <begin position="186"/>
        <end position="203"/>
    </location>
</feature>
<evidence type="ECO:0000256" key="6">
    <source>
        <dbReference type="ARBA" id="ARBA00023136"/>
    </source>
</evidence>
<feature type="binding site" evidence="7">
    <location>
        <position position="25"/>
    </location>
    <ligand>
        <name>Ca(2+)</name>
        <dbReference type="ChEBI" id="CHEBI:29108"/>
    </ligand>
</feature>
<feature type="transmembrane region" description="Helical" evidence="9">
    <location>
        <begin position="126"/>
        <end position="144"/>
    </location>
</feature>
<keyword evidence="7" id="KW-0479">Metal-binding</keyword>
<feature type="transmembrane region" description="Helical" evidence="9">
    <location>
        <begin position="36"/>
        <end position="58"/>
    </location>
</feature>
<evidence type="ECO:0000256" key="4">
    <source>
        <dbReference type="ARBA" id="ARBA00022801"/>
    </source>
</evidence>
<dbReference type="InterPro" id="IPR008901">
    <property type="entry name" value="ACER"/>
</dbReference>
<feature type="binding site" evidence="7">
    <location>
        <position position="39"/>
    </location>
    <ligand>
        <name>Ca(2+)</name>
        <dbReference type="ChEBI" id="CHEBI:29108"/>
    </ligand>
</feature>
<keyword evidence="3 9" id="KW-0812">Transmembrane</keyword>
<evidence type="ECO:0000256" key="7">
    <source>
        <dbReference type="PIRSR" id="PIRSR608901-1"/>
    </source>
</evidence>
<dbReference type="OrthoDB" id="187171at2759"/>
<keyword evidence="8" id="KW-0862">Zinc</keyword>
<reference evidence="10" key="1">
    <citation type="submission" date="2022-07" db="EMBL/GenBank/DDBJ databases">
        <title>Phylogenomic reconstructions and comparative analyses of Kickxellomycotina fungi.</title>
        <authorList>
            <person name="Reynolds N.K."/>
            <person name="Stajich J.E."/>
            <person name="Barry K."/>
            <person name="Grigoriev I.V."/>
            <person name="Crous P."/>
            <person name="Smith M.E."/>
        </authorList>
    </citation>
    <scope>NUCLEOTIDE SEQUENCE</scope>
    <source>
        <strain evidence="10">CBS 109367</strain>
    </source>
</reference>
<organism evidence="10 11">
    <name type="scientific">Coemansia spiralis</name>
    <dbReference type="NCBI Taxonomy" id="417178"/>
    <lineage>
        <taxon>Eukaryota</taxon>
        <taxon>Fungi</taxon>
        <taxon>Fungi incertae sedis</taxon>
        <taxon>Zoopagomycota</taxon>
        <taxon>Kickxellomycotina</taxon>
        <taxon>Kickxellomycetes</taxon>
        <taxon>Kickxellales</taxon>
        <taxon>Kickxellaceae</taxon>
        <taxon>Coemansia</taxon>
    </lineage>
</organism>
<dbReference type="PANTHER" id="PTHR46187">
    <property type="entry name" value="ALKALINE CERAMIDASE 3"/>
    <property type="match status" value="1"/>
</dbReference>
<feature type="transmembrane region" description="Helical" evidence="9">
    <location>
        <begin position="230"/>
        <end position="249"/>
    </location>
</feature>
<gene>
    <name evidence="10" type="primary">YDC1</name>
    <name evidence="10" type="ORF">IWW39_003100</name>
</gene>
<dbReference type="EMBL" id="JANBTX010000080">
    <property type="protein sequence ID" value="KAJ2687179.1"/>
    <property type="molecule type" value="Genomic_DNA"/>
</dbReference>
<feature type="transmembrane region" description="Helical" evidence="9">
    <location>
        <begin position="70"/>
        <end position="90"/>
    </location>
</feature>
<feature type="binding site" evidence="7">
    <location>
        <position position="26"/>
    </location>
    <ligand>
        <name>Ca(2+)</name>
        <dbReference type="ChEBI" id="CHEBI:29108"/>
    </ligand>
</feature>
<name>A0A9W8GJ59_9FUNG</name>
<dbReference type="GO" id="GO:0046514">
    <property type="term" value="P:ceramide catabolic process"/>
    <property type="evidence" value="ECO:0007669"/>
    <property type="project" value="TreeGrafter"/>
</dbReference>
<keyword evidence="7" id="KW-0106">Calcium</keyword>
<dbReference type="AlphaFoldDB" id="A0A9W8GJ59"/>
<keyword evidence="11" id="KW-1185">Reference proteome</keyword>
<feature type="transmembrane region" description="Helical" evidence="9">
    <location>
        <begin position="150"/>
        <end position="166"/>
    </location>
</feature>
<evidence type="ECO:0000313" key="10">
    <source>
        <dbReference type="EMBL" id="KAJ2687179.1"/>
    </source>
</evidence>
<keyword evidence="4" id="KW-0378">Hydrolase</keyword>
<dbReference type="GO" id="GO:0016811">
    <property type="term" value="F:hydrolase activity, acting on carbon-nitrogen (but not peptide) bonds, in linear amides"/>
    <property type="evidence" value="ECO:0007669"/>
    <property type="project" value="InterPro"/>
</dbReference>
<evidence type="ECO:0000256" key="5">
    <source>
        <dbReference type="ARBA" id="ARBA00022989"/>
    </source>
</evidence>
<comment type="subcellular location">
    <subcellularLocation>
        <location evidence="1">Membrane</location>
        <topology evidence="1">Multi-pass membrane protein</topology>
    </subcellularLocation>
</comment>
<evidence type="ECO:0000256" key="3">
    <source>
        <dbReference type="ARBA" id="ARBA00022692"/>
    </source>
</evidence>
<comment type="cofactor">
    <cofactor evidence="8">
        <name>Zn(2+)</name>
        <dbReference type="ChEBI" id="CHEBI:29105"/>
    </cofactor>
</comment>
<accession>A0A9W8GJ59</accession>
<keyword evidence="5 9" id="KW-1133">Transmembrane helix</keyword>
<feature type="binding site" evidence="8">
    <location>
        <position position="87"/>
    </location>
    <ligand>
        <name>Zn(2+)</name>
        <dbReference type="ChEBI" id="CHEBI:29105"/>
        <note>catalytic</note>
    </ligand>
</feature>
<evidence type="ECO:0000256" key="9">
    <source>
        <dbReference type="SAM" id="Phobius"/>
    </source>
</evidence>
<protein>
    <submittedName>
        <fullName evidence="10">Alkaline ceramidase ydc1</fullName>
    </submittedName>
</protein>
<feature type="binding site" evidence="7">
    <location>
        <position position="30"/>
    </location>
    <ligand>
        <name>Ca(2+)</name>
        <dbReference type="ChEBI" id="CHEBI:29108"/>
    </ligand>
</feature>
<comment type="similarity">
    <text evidence="2">Belongs to the alkaline ceramidase family.</text>
</comment>
<evidence type="ECO:0000256" key="1">
    <source>
        <dbReference type="ARBA" id="ARBA00004141"/>
    </source>
</evidence>
<dbReference type="GO" id="GO:0046872">
    <property type="term" value="F:metal ion binding"/>
    <property type="evidence" value="ECO:0007669"/>
    <property type="project" value="UniProtKB-KW"/>
</dbReference>
<dbReference type="GO" id="GO:0005789">
    <property type="term" value="C:endoplasmic reticulum membrane"/>
    <property type="evidence" value="ECO:0007669"/>
    <property type="project" value="TreeGrafter"/>
</dbReference>